<dbReference type="STRING" id="29655.A0A0K9PJK4"/>
<dbReference type="InterPro" id="IPR050486">
    <property type="entry name" value="Mannose-1P_guanyltransferase"/>
</dbReference>
<reference evidence="3" key="1">
    <citation type="journal article" date="2016" name="Nature">
        <title>The genome of the seagrass Zostera marina reveals angiosperm adaptation to the sea.</title>
        <authorList>
            <person name="Olsen J.L."/>
            <person name="Rouze P."/>
            <person name="Verhelst B."/>
            <person name="Lin Y.-C."/>
            <person name="Bayer T."/>
            <person name="Collen J."/>
            <person name="Dattolo E."/>
            <person name="De Paoli E."/>
            <person name="Dittami S."/>
            <person name="Maumus F."/>
            <person name="Michel G."/>
            <person name="Kersting A."/>
            <person name="Lauritano C."/>
            <person name="Lohaus R."/>
            <person name="Toepel M."/>
            <person name="Tonon T."/>
            <person name="Vanneste K."/>
            <person name="Amirebrahimi M."/>
            <person name="Brakel J."/>
            <person name="Bostroem C."/>
            <person name="Chovatia M."/>
            <person name="Grimwood J."/>
            <person name="Jenkins J.W."/>
            <person name="Jueterbock A."/>
            <person name="Mraz A."/>
            <person name="Stam W.T."/>
            <person name="Tice H."/>
            <person name="Bornberg-Bauer E."/>
            <person name="Green P.J."/>
            <person name="Pearson G.A."/>
            <person name="Procaccini G."/>
            <person name="Duarte C.M."/>
            <person name="Schmutz J."/>
            <person name="Reusch T.B.H."/>
            <person name="Van de Peer Y."/>
        </authorList>
    </citation>
    <scope>NUCLEOTIDE SEQUENCE [LARGE SCALE GENOMIC DNA]</scope>
    <source>
        <strain evidence="3">cv. Finnish</strain>
    </source>
</reference>
<dbReference type="Pfam" id="PF00483">
    <property type="entry name" value="NTP_transferase"/>
    <property type="match status" value="1"/>
</dbReference>
<dbReference type="PANTHER" id="PTHR22572">
    <property type="entry name" value="SUGAR-1-PHOSPHATE GUANYL TRANSFERASE"/>
    <property type="match status" value="1"/>
</dbReference>
<dbReference type="InterPro" id="IPR005835">
    <property type="entry name" value="NTP_transferase_dom"/>
</dbReference>
<feature type="domain" description="Nucleotidyl transferase" evidence="1">
    <location>
        <begin position="14"/>
        <end position="76"/>
    </location>
</feature>
<evidence type="ECO:0000259" key="1">
    <source>
        <dbReference type="Pfam" id="PF00483"/>
    </source>
</evidence>
<dbReference type="Gene3D" id="3.90.550.10">
    <property type="entry name" value="Spore Coat Polysaccharide Biosynthesis Protein SpsA, Chain A"/>
    <property type="match status" value="1"/>
</dbReference>
<name>A0A0K9PJK4_ZOSMR</name>
<dbReference type="InterPro" id="IPR029044">
    <property type="entry name" value="Nucleotide-diphossugar_trans"/>
</dbReference>
<dbReference type="AlphaFoldDB" id="A0A0K9PJK4"/>
<comment type="caution">
    <text evidence="2">The sequence shown here is derived from an EMBL/GenBank/DDBJ whole genome shotgun (WGS) entry which is preliminary data.</text>
</comment>
<sequence length="101" mass="11830">MTRLNTHSPEFGDPFFVLISDVINEYPLSEMVWFHRSHDGEAFIMVTKVDEPSKYGVVVTEEGTDKVERFGEKPTGFWMDIGSGLVRHVLFYPFFFHFFPY</sequence>
<gene>
    <name evidence="2" type="ORF">ZOSMA_21G00870</name>
</gene>
<evidence type="ECO:0000313" key="3">
    <source>
        <dbReference type="Proteomes" id="UP000036987"/>
    </source>
</evidence>
<keyword evidence="3" id="KW-1185">Reference proteome</keyword>
<dbReference type="OrthoDB" id="1925673at2759"/>
<accession>A0A0K9PJK4</accession>
<dbReference type="EMBL" id="LFYR01000785">
    <property type="protein sequence ID" value="KMZ69233.1"/>
    <property type="molecule type" value="Genomic_DNA"/>
</dbReference>
<organism evidence="2 3">
    <name type="scientific">Zostera marina</name>
    <name type="common">Eelgrass</name>
    <dbReference type="NCBI Taxonomy" id="29655"/>
    <lineage>
        <taxon>Eukaryota</taxon>
        <taxon>Viridiplantae</taxon>
        <taxon>Streptophyta</taxon>
        <taxon>Embryophyta</taxon>
        <taxon>Tracheophyta</taxon>
        <taxon>Spermatophyta</taxon>
        <taxon>Magnoliopsida</taxon>
        <taxon>Liliopsida</taxon>
        <taxon>Zosteraceae</taxon>
        <taxon>Zostera</taxon>
    </lineage>
</organism>
<evidence type="ECO:0000313" key="2">
    <source>
        <dbReference type="EMBL" id="KMZ69233.1"/>
    </source>
</evidence>
<dbReference type="Proteomes" id="UP000036987">
    <property type="component" value="Unassembled WGS sequence"/>
</dbReference>
<proteinExistence type="predicted"/>
<dbReference type="SUPFAM" id="SSF53448">
    <property type="entry name" value="Nucleotide-diphospho-sugar transferases"/>
    <property type="match status" value="1"/>
</dbReference>
<protein>
    <recommendedName>
        <fullName evidence="1">Nucleotidyl transferase domain-containing protein</fullName>
    </recommendedName>
</protein>